<dbReference type="Proteomes" id="UP000885779">
    <property type="component" value="Unassembled WGS sequence"/>
</dbReference>
<evidence type="ECO:0000256" key="1">
    <source>
        <dbReference type="SAM" id="SignalP"/>
    </source>
</evidence>
<gene>
    <name evidence="3" type="ORF">ENK44_16635</name>
</gene>
<dbReference type="InterPro" id="IPR014782">
    <property type="entry name" value="Peptidase_M1_dom"/>
</dbReference>
<dbReference type="SUPFAM" id="SSF53187">
    <property type="entry name" value="Zn-dependent exopeptidases"/>
    <property type="match status" value="1"/>
</dbReference>
<reference evidence="3" key="1">
    <citation type="journal article" date="2020" name="mSystems">
        <title>Genome- and Community-Level Interaction Insights into Carbon Utilization and Element Cycling Functions of Hydrothermarchaeota in Hydrothermal Sediment.</title>
        <authorList>
            <person name="Zhou Z."/>
            <person name="Liu Y."/>
            <person name="Xu W."/>
            <person name="Pan J."/>
            <person name="Luo Z.H."/>
            <person name="Li M."/>
        </authorList>
    </citation>
    <scope>NUCLEOTIDE SEQUENCE [LARGE SCALE GENOMIC DNA]</scope>
    <source>
        <strain evidence="3">HyVt-577</strain>
    </source>
</reference>
<dbReference type="InterPro" id="IPR045175">
    <property type="entry name" value="M28_fam"/>
</dbReference>
<dbReference type="EMBL" id="DRQG01000153">
    <property type="protein sequence ID" value="HGY57337.1"/>
    <property type="molecule type" value="Genomic_DNA"/>
</dbReference>
<dbReference type="InterPro" id="IPR042097">
    <property type="entry name" value="Aminopeptidase_N-like_N_sf"/>
</dbReference>
<dbReference type="GO" id="GO:0008270">
    <property type="term" value="F:zinc ion binding"/>
    <property type="evidence" value="ECO:0007669"/>
    <property type="project" value="InterPro"/>
</dbReference>
<dbReference type="Gene3D" id="3.40.630.10">
    <property type="entry name" value="Zn peptidases"/>
    <property type="match status" value="1"/>
</dbReference>
<accession>A0A7V4UFR5</accession>
<dbReference type="PANTHER" id="PTHR12147:SF26">
    <property type="entry name" value="PEPTIDASE M28 DOMAIN-CONTAINING PROTEIN"/>
    <property type="match status" value="1"/>
</dbReference>
<organism evidence="3">
    <name type="scientific">Caldithrix abyssi</name>
    <dbReference type="NCBI Taxonomy" id="187145"/>
    <lineage>
        <taxon>Bacteria</taxon>
        <taxon>Pseudomonadati</taxon>
        <taxon>Calditrichota</taxon>
        <taxon>Calditrichia</taxon>
        <taxon>Calditrichales</taxon>
        <taxon>Calditrichaceae</taxon>
        <taxon>Caldithrix</taxon>
    </lineage>
</organism>
<dbReference type="InterPro" id="IPR007484">
    <property type="entry name" value="Peptidase_M28"/>
</dbReference>
<dbReference type="GO" id="GO:0006508">
    <property type="term" value="P:proteolysis"/>
    <property type="evidence" value="ECO:0007669"/>
    <property type="project" value="InterPro"/>
</dbReference>
<proteinExistence type="predicted"/>
<dbReference type="AlphaFoldDB" id="A0A7V4UFR5"/>
<keyword evidence="1" id="KW-0732">Signal</keyword>
<dbReference type="Gene3D" id="2.60.40.1730">
    <property type="entry name" value="tricorn interacting facor f3 domain"/>
    <property type="match status" value="1"/>
</dbReference>
<dbReference type="Pfam" id="PF13180">
    <property type="entry name" value="PDZ_2"/>
    <property type="match status" value="1"/>
</dbReference>
<dbReference type="GO" id="GO:0008235">
    <property type="term" value="F:metalloexopeptidase activity"/>
    <property type="evidence" value="ECO:0007669"/>
    <property type="project" value="InterPro"/>
</dbReference>
<dbReference type="InterPro" id="IPR036034">
    <property type="entry name" value="PDZ_sf"/>
</dbReference>
<feature type="chain" id="PRO_5031176170" evidence="1">
    <location>
        <begin position="20"/>
        <end position="1129"/>
    </location>
</feature>
<dbReference type="InterPro" id="IPR001478">
    <property type="entry name" value="PDZ"/>
</dbReference>
<dbReference type="Gene3D" id="2.30.42.10">
    <property type="match status" value="1"/>
</dbReference>
<feature type="domain" description="PDZ" evidence="2">
    <location>
        <begin position="1019"/>
        <end position="1117"/>
    </location>
</feature>
<comment type="caution">
    <text evidence="3">The sequence shown here is derived from an EMBL/GenBank/DDBJ whole genome shotgun (WGS) entry which is preliminary data.</text>
</comment>
<dbReference type="SUPFAM" id="SSF55486">
    <property type="entry name" value="Metalloproteases ('zincins'), catalytic domain"/>
    <property type="match status" value="1"/>
</dbReference>
<protein>
    <submittedName>
        <fullName evidence="3">M20/M25/M40 family metallo-hydrolase</fullName>
    </submittedName>
</protein>
<dbReference type="SUPFAM" id="SSF50156">
    <property type="entry name" value="PDZ domain-like"/>
    <property type="match status" value="1"/>
</dbReference>
<dbReference type="Pfam" id="PF04389">
    <property type="entry name" value="Peptidase_M28"/>
    <property type="match status" value="1"/>
</dbReference>
<dbReference type="PANTHER" id="PTHR12147">
    <property type="entry name" value="METALLOPEPTIDASE M28 FAMILY MEMBER"/>
    <property type="match status" value="1"/>
</dbReference>
<dbReference type="Pfam" id="PF01433">
    <property type="entry name" value="Peptidase_M1"/>
    <property type="match status" value="1"/>
</dbReference>
<dbReference type="SMART" id="SM00228">
    <property type="entry name" value="PDZ"/>
    <property type="match status" value="1"/>
</dbReference>
<name>A0A7V4UFR5_CALAY</name>
<sequence>MIKHIVLSLFIFSSIWAQPAAIHHELLVTVHPDKHSFSAEDEITLPGEMVKQQIFFLLHSNLQVEALTPGITVELREDEIRAGDFGMDKEDFSLSSDISQKKYALLLPENASGQQIIKLRFSGEIHHPVKQLSEEYARGFSTSPGIISEQGVYLAGSSYWIPWFNDQLITFNLTCSLPAEWDVVSQGKRTIHKLKSNRRVTRWESPERMEEVFLIAAPFHEYSYSIGAVEAMAFLRTPDENLANKYLETTAQYLEMYRQLIGPYPFAKFALVENFWETGYGMPSFTLLGPQIIRFPFILHSSYPHELLHNWWGNSVYVDFKTGNWCEGLTAYMADHLIAEQRGKGADYRRSSLQRYTDYVNAENDFPLNQFHSRYNAATEAVGYGKCLMVWDMLREKVGDDLFVKGFQTFYRHYKFKKAGFDDIRSSFETVSGLDLKPFFDQWVNRTGAPELRLSEVRINKTDDEYQLMFTLSQVQSGEPYLLEIPIAVYFSDKIQLEKITLNSKKQTYRLVYKSNPLRIQVDPRFDVFRRLYYSEIPPALSKIFGADKLLIVLPASGRDENGSLYRKLAEIWAKDSSKKIEIVNDTDISELPTDKPVWIFGRTNAFKYIIEEGMKDYDAEIKDTTIRFGKSSLDASDKSVIVTVRNPKNPRTVAVWLTLHSVNALPGLARKLPHYGKYSYLAFEGDEPTNIAKGQWPAVNSPLIASIPQVNGKSSAQINAALPVRPPLAKLAPVFSAERMMQDVRFLASEALQGRGLGSQGLDKAAEYIVEQFKKAGLKPGGENGGYFQGWQEVVDDEGNKATVRNIIGVLPGVNPAFAGQSVLVTAHYDHLGLGWPDAKAGNKGKIHYGADDNASGVAVMLELARTLGKSLKPNRTIIFVAFTAEESGLKGSQHYIKAMKTYPPEKIIGVLNLDTVGRLGKNKLLILGANSAREWKHIFMGVGYVTGVEAELVTQELDASDQVSFIRAGIPGVQFFSGAHRDYHSPGDTADKIDAAGLVKVAAFVREALVYLTDREEPLTFTGKAGAPISVKSKPAHSGGRRASTGSMPDFAYSGKGVLLQSVASNSPAEKAGLKAGDIIVKFGKYEIANLREYSNALKNFQPNDTVEVEYLRDGKTYKTNITLGER</sequence>
<dbReference type="Gene3D" id="1.10.390.10">
    <property type="entry name" value="Neutral Protease Domain 2"/>
    <property type="match status" value="1"/>
</dbReference>
<feature type="signal peptide" evidence="1">
    <location>
        <begin position="1"/>
        <end position="19"/>
    </location>
</feature>
<evidence type="ECO:0000313" key="3">
    <source>
        <dbReference type="EMBL" id="HGY57337.1"/>
    </source>
</evidence>
<dbReference type="InterPro" id="IPR027268">
    <property type="entry name" value="Peptidase_M4/M1_CTD_sf"/>
</dbReference>
<evidence type="ECO:0000259" key="2">
    <source>
        <dbReference type="SMART" id="SM00228"/>
    </source>
</evidence>